<dbReference type="PANTHER" id="PTHR47380:SF4">
    <property type="entry name" value="OS02G0533000 PROTEIN"/>
    <property type="match status" value="1"/>
</dbReference>
<keyword evidence="2" id="KW-0472">Membrane</keyword>
<feature type="transmembrane region" description="Helical" evidence="2">
    <location>
        <begin position="340"/>
        <end position="361"/>
    </location>
</feature>
<organism evidence="3 4">
    <name type="scientific">Micromonas commoda (strain RCC299 / NOUM17 / CCMP2709)</name>
    <name type="common">Picoplanktonic green alga</name>
    <dbReference type="NCBI Taxonomy" id="296587"/>
    <lineage>
        <taxon>Eukaryota</taxon>
        <taxon>Viridiplantae</taxon>
        <taxon>Chlorophyta</taxon>
        <taxon>Mamiellophyceae</taxon>
        <taxon>Mamiellales</taxon>
        <taxon>Mamiellaceae</taxon>
        <taxon>Micromonas</taxon>
    </lineage>
</organism>
<dbReference type="InterPro" id="IPR044200">
    <property type="entry name" value="At5g03900-like"/>
</dbReference>
<keyword evidence="2" id="KW-0812">Transmembrane</keyword>
<dbReference type="STRING" id="296587.C1EIK4"/>
<feature type="transmembrane region" description="Helical" evidence="2">
    <location>
        <begin position="85"/>
        <end position="111"/>
    </location>
</feature>
<dbReference type="InParanoid" id="C1EIK4"/>
<dbReference type="GeneID" id="8249550"/>
<feature type="region of interest" description="Disordered" evidence="1">
    <location>
        <begin position="400"/>
        <end position="437"/>
    </location>
</feature>
<protein>
    <submittedName>
        <fullName evidence="3">Uncharacterized protein</fullName>
    </submittedName>
</protein>
<dbReference type="AlphaFoldDB" id="C1EIK4"/>
<keyword evidence="2" id="KW-1133">Transmembrane helix</keyword>
<accession>C1EIK4</accession>
<evidence type="ECO:0000256" key="2">
    <source>
        <dbReference type="SAM" id="Phobius"/>
    </source>
</evidence>
<dbReference type="EMBL" id="CP001333">
    <property type="protein sequence ID" value="ACO67877.1"/>
    <property type="molecule type" value="Genomic_DNA"/>
</dbReference>
<evidence type="ECO:0000256" key="1">
    <source>
        <dbReference type="SAM" id="MobiDB-lite"/>
    </source>
</evidence>
<reference evidence="3 4" key="1">
    <citation type="journal article" date="2009" name="Science">
        <title>Green evolution and dynamic adaptations revealed by genomes of the marine picoeukaryotes Micromonas.</title>
        <authorList>
            <person name="Worden A.Z."/>
            <person name="Lee J.H."/>
            <person name="Mock T."/>
            <person name="Rouze P."/>
            <person name="Simmons M.P."/>
            <person name="Aerts A.L."/>
            <person name="Allen A.E."/>
            <person name="Cuvelier M.L."/>
            <person name="Derelle E."/>
            <person name="Everett M.V."/>
            <person name="Foulon E."/>
            <person name="Grimwood J."/>
            <person name="Gundlach H."/>
            <person name="Henrissat B."/>
            <person name="Napoli C."/>
            <person name="McDonald S.M."/>
            <person name="Parker M.S."/>
            <person name="Rombauts S."/>
            <person name="Salamov A."/>
            <person name="Von Dassow P."/>
            <person name="Badger J.H."/>
            <person name="Coutinho P.M."/>
            <person name="Demir E."/>
            <person name="Dubchak I."/>
            <person name="Gentemann C."/>
            <person name="Eikrem W."/>
            <person name="Gready J.E."/>
            <person name="John U."/>
            <person name="Lanier W."/>
            <person name="Lindquist E.A."/>
            <person name="Lucas S."/>
            <person name="Mayer K.F."/>
            <person name="Moreau H."/>
            <person name="Not F."/>
            <person name="Otillar R."/>
            <person name="Panaud O."/>
            <person name="Pangilinan J."/>
            <person name="Paulsen I."/>
            <person name="Piegu B."/>
            <person name="Poliakov A."/>
            <person name="Robbens S."/>
            <person name="Schmutz J."/>
            <person name="Toulza E."/>
            <person name="Wyss T."/>
            <person name="Zelensky A."/>
            <person name="Zhou K."/>
            <person name="Armbrust E.V."/>
            <person name="Bhattacharya D."/>
            <person name="Goodenough U.W."/>
            <person name="Van de Peer Y."/>
            <person name="Grigoriev I.V."/>
        </authorList>
    </citation>
    <scope>NUCLEOTIDE SEQUENCE [LARGE SCALE GENOMIC DNA]</scope>
    <source>
        <strain evidence="4">RCC299 / NOUM17</strain>
    </source>
</reference>
<gene>
    <name evidence="3" type="ORF">MICPUN_109598</name>
</gene>
<proteinExistence type="predicted"/>
<evidence type="ECO:0000313" key="3">
    <source>
        <dbReference type="EMBL" id="ACO67877.1"/>
    </source>
</evidence>
<dbReference type="OMA" id="PLIRYFW"/>
<keyword evidence="4" id="KW-1185">Reference proteome</keyword>
<dbReference type="FunCoup" id="C1EIK4">
    <property type="interactions" value="544"/>
</dbReference>
<dbReference type="KEGG" id="mis:MICPUN_109598"/>
<dbReference type="eggNOG" id="KOG1119">
    <property type="taxonomic scope" value="Eukaryota"/>
</dbReference>
<evidence type="ECO:0000313" key="4">
    <source>
        <dbReference type="Proteomes" id="UP000002009"/>
    </source>
</evidence>
<feature type="compositionally biased region" description="Basic and acidic residues" evidence="1">
    <location>
        <begin position="428"/>
        <end position="437"/>
    </location>
</feature>
<sequence length="437" mass="47566">MDSIQSLGGKCTVGDVASAAGVKLSDAENAMKAIAADTGATLEVSAQGDILYVFDRDFRSLLNAKSTKIKTVEPLVEGAGKVGGYLLRISFGTTLLASIVIVYTAIAALLSNRDERDRDERRGGGMGGGMFFGPRMYFSPFDMFWYWDPYYYERRSYYAAMEGAKDMDFLEAVFSFVFGDGDPNADFERKRWALVGLCIQRNNGVVTAEQLAPFLDRDEDSIGTDDESFVLPALTRFNGAPEVDPASGEIVYRFEDLESTAGGVAAIQAVLDEIPRELGVTTSVAEEERYKFSLATGGQRTMAAALGVFNFVGVVALGVLSSDPQIAMQKAQLVAAVGSLLPGLQAYAVAFFAIPAVRWFVCQRRNAQIDARNAARLEASKQIARPGKLLKEKMDAARRMATGRRTVTEGSGVFSSGKSAADYEAEDFERRLRERNQ</sequence>
<dbReference type="OrthoDB" id="4518at2759"/>
<dbReference type="RefSeq" id="XP_002506619.1">
    <property type="nucleotide sequence ID" value="XM_002506573.1"/>
</dbReference>
<name>C1EIK4_MICCC</name>
<dbReference type="PANTHER" id="PTHR47380">
    <property type="entry name" value="OS02G0533000 PROTEIN"/>
    <property type="match status" value="1"/>
</dbReference>
<feature type="transmembrane region" description="Helical" evidence="2">
    <location>
        <begin position="301"/>
        <end position="320"/>
    </location>
</feature>
<dbReference type="Proteomes" id="UP000002009">
    <property type="component" value="Chromosome 15"/>
</dbReference>
<dbReference type="GO" id="GO:0009941">
    <property type="term" value="C:chloroplast envelope"/>
    <property type="evidence" value="ECO:0007669"/>
    <property type="project" value="TreeGrafter"/>
</dbReference>